<dbReference type="GO" id="GO:0015937">
    <property type="term" value="P:coenzyme A biosynthetic process"/>
    <property type="evidence" value="ECO:0007669"/>
    <property type="project" value="UniProtKB-UniRule"/>
</dbReference>
<evidence type="ECO:0000313" key="7">
    <source>
        <dbReference type="EMBL" id="CUV66419.1"/>
    </source>
</evidence>
<keyword evidence="3" id="KW-0479">Metal-binding</keyword>
<comment type="catalytic activity">
    <reaction evidence="3 4">
        <text>N-[(R)-4-phosphopantothenoyl]-L-cysteine + H(+) = (R)-4'-phosphopantetheine + CO2</text>
        <dbReference type="Rhea" id="RHEA:16793"/>
        <dbReference type="ChEBI" id="CHEBI:15378"/>
        <dbReference type="ChEBI" id="CHEBI:16526"/>
        <dbReference type="ChEBI" id="CHEBI:59458"/>
        <dbReference type="ChEBI" id="CHEBI:61723"/>
        <dbReference type="EC" id="4.1.1.36"/>
    </reaction>
</comment>
<reference evidence="7" key="1">
    <citation type="submission" date="2015-11" db="EMBL/GenBank/DDBJ databases">
        <authorList>
            <person name="Zhang Y."/>
            <person name="Guo Z."/>
        </authorList>
    </citation>
    <scope>NUCLEOTIDE SEQUENCE</scope>
    <source>
        <strain evidence="7">BN30871</strain>
    </source>
</reference>
<feature type="binding site" evidence="3">
    <location>
        <begin position="330"/>
        <end position="333"/>
    </location>
    <ligand>
        <name>CTP</name>
        <dbReference type="ChEBI" id="CHEBI:37563"/>
    </ligand>
</feature>
<keyword evidence="2 3" id="KW-0456">Lyase</keyword>
<dbReference type="PANTHER" id="PTHR14359">
    <property type="entry name" value="HOMO-OLIGOMERIC FLAVIN CONTAINING CYS DECARBOXYLASE FAMILY"/>
    <property type="match status" value="1"/>
</dbReference>
<dbReference type="GO" id="GO:0071513">
    <property type="term" value="C:phosphopantothenoylcysteine decarboxylase complex"/>
    <property type="evidence" value="ECO:0007669"/>
    <property type="project" value="TreeGrafter"/>
</dbReference>
<dbReference type="Gene3D" id="3.40.50.1950">
    <property type="entry name" value="Flavin prenyltransferase-like"/>
    <property type="match status" value="1"/>
</dbReference>
<dbReference type="SUPFAM" id="SSF52507">
    <property type="entry name" value="Homo-oligomeric flavin-containing Cys decarboxylases, HFCD"/>
    <property type="match status" value="1"/>
</dbReference>
<dbReference type="EC" id="4.1.1.36" evidence="3"/>
<evidence type="ECO:0000259" key="6">
    <source>
        <dbReference type="Pfam" id="PF04127"/>
    </source>
</evidence>
<comment type="caution">
    <text evidence="3">Lacks conserved residue(s) required for the propagation of feature annotation.</text>
</comment>
<dbReference type="PANTHER" id="PTHR14359:SF6">
    <property type="entry name" value="PHOSPHOPANTOTHENOYLCYSTEINE DECARBOXYLASE"/>
    <property type="match status" value="1"/>
</dbReference>
<dbReference type="SUPFAM" id="SSF102645">
    <property type="entry name" value="CoaB-like"/>
    <property type="match status" value="1"/>
</dbReference>
<comment type="similarity">
    <text evidence="3 4">In the C-terminal section; belongs to the PPC synthetase family.</text>
</comment>
<dbReference type="UniPathway" id="UPA00241">
    <property type="reaction ID" value="UER00353"/>
</dbReference>
<dbReference type="Pfam" id="PF02441">
    <property type="entry name" value="Flavoprotein"/>
    <property type="match status" value="1"/>
</dbReference>
<feature type="domain" description="Flavoprotein" evidence="5">
    <location>
        <begin position="8"/>
        <end position="173"/>
    </location>
</feature>
<keyword evidence="3 4" id="KW-0285">Flavoprotein</keyword>
<proteinExistence type="inferred from homology"/>
<dbReference type="GO" id="GO:0046872">
    <property type="term" value="F:metal ion binding"/>
    <property type="evidence" value="ECO:0007669"/>
    <property type="project" value="UniProtKB-KW"/>
</dbReference>
<feature type="region of interest" description="Phosphopantothenate--cysteine ligase" evidence="3">
    <location>
        <begin position="192"/>
        <end position="421"/>
    </location>
</feature>
<gene>
    <name evidence="7" type="primary">dfpA</name>
    <name evidence="3" type="synonym">coaBC</name>
    <name evidence="7" type="ORF">BN3087_820008</name>
</gene>
<feature type="binding site" evidence="3">
    <location>
        <position position="346"/>
    </location>
    <ligand>
        <name>CTP</name>
        <dbReference type="ChEBI" id="CHEBI:37563"/>
    </ligand>
</feature>
<dbReference type="Gene3D" id="3.40.50.10300">
    <property type="entry name" value="CoaB-like"/>
    <property type="match status" value="1"/>
</dbReference>
<comment type="pathway">
    <text evidence="3 4">Cofactor biosynthesis; coenzyme A biosynthesis; CoA from (R)-pantothenate: step 3/5.</text>
</comment>
<evidence type="ECO:0000256" key="4">
    <source>
        <dbReference type="RuleBase" id="RU364078"/>
    </source>
</evidence>
<dbReference type="GO" id="GO:0015941">
    <property type="term" value="P:pantothenate catabolic process"/>
    <property type="evidence" value="ECO:0007669"/>
    <property type="project" value="InterPro"/>
</dbReference>
<dbReference type="GO" id="GO:0004633">
    <property type="term" value="F:phosphopantothenoylcysteine decarboxylase activity"/>
    <property type="evidence" value="ECO:0007669"/>
    <property type="project" value="UniProtKB-UniRule"/>
</dbReference>
<keyword evidence="3" id="KW-0511">Multifunctional enzyme</keyword>
<evidence type="ECO:0000256" key="2">
    <source>
        <dbReference type="ARBA" id="ARBA00023239"/>
    </source>
</evidence>
<comment type="cofactor">
    <cofactor evidence="3">
        <name>FMN</name>
        <dbReference type="ChEBI" id="CHEBI:58210"/>
    </cofactor>
    <text evidence="3">Binds 1 FMN per subunit.</text>
</comment>
<dbReference type="InterPro" id="IPR005252">
    <property type="entry name" value="CoaBC"/>
</dbReference>
<feature type="domain" description="DNA/pantothenate metabolism flavoprotein C-terminal" evidence="6">
    <location>
        <begin position="188"/>
        <end position="267"/>
    </location>
</feature>
<feature type="binding site" evidence="3">
    <location>
        <position position="366"/>
    </location>
    <ligand>
        <name>CTP</name>
        <dbReference type="ChEBI" id="CHEBI:37563"/>
    </ligand>
</feature>
<keyword evidence="3 4" id="KW-0288">FMN</keyword>
<name>A0A0S4XQ57_9BACT</name>
<protein>
    <recommendedName>
        <fullName evidence="3">Coenzyme A biosynthesis bifunctional protein CoaBC</fullName>
    </recommendedName>
    <alternativeName>
        <fullName evidence="3">DNA/pantothenate metabolism flavoprotein</fullName>
    </alternativeName>
    <alternativeName>
        <fullName evidence="3">Phosphopantothenoylcysteine synthetase/decarboxylase</fullName>
        <shortName evidence="3">PPCS-PPCDC</shortName>
    </alternativeName>
    <domain>
        <recommendedName>
            <fullName evidence="3">Phosphopantothenoylcysteine decarboxylase</fullName>
            <shortName evidence="3">PPC decarboxylase</shortName>
            <shortName evidence="3">PPC-DC</shortName>
            <ecNumber evidence="3">4.1.1.36</ecNumber>
        </recommendedName>
        <alternativeName>
            <fullName evidence="3">CoaC</fullName>
        </alternativeName>
    </domain>
    <domain>
        <recommendedName>
            <fullName evidence="3">Phosphopantothenate--cysteine ligase</fullName>
            <ecNumber evidence="3">6.3.2.5</ecNumber>
        </recommendedName>
        <alternativeName>
            <fullName evidence="3">CoaB</fullName>
        </alternativeName>
        <alternativeName>
            <fullName evidence="3">Phosphopantothenoylcysteine synthetase</fullName>
            <shortName evidence="3">PPC synthetase</shortName>
            <shortName evidence="3">PPC-S</shortName>
        </alternativeName>
    </domain>
</protein>
<comment type="pathway">
    <text evidence="3 4">Cofactor biosynthesis; coenzyme A biosynthesis; CoA from (R)-pantothenate: step 2/5.</text>
</comment>
<comment type="function">
    <text evidence="4">Catalyzes two steps in the biosynthesis of coenzyme A. In the first step cysteine is conjugated to 4'-phosphopantothenate to form 4-phosphopantothenoylcysteine, in the latter compound is decarboxylated to form 4'-phosphopantotheine.</text>
</comment>
<dbReference type="InterPro" id="IPR035929">
    <property type="entry name" value="CoaB-like_sf"/>
</dbReference>
<keyword evidence="3 4" id="KW-0436">Ligase</keyword>
<sequence length="421" mass="46064">MNVDLTGKKIAIGVTGSISAYKACDIARAFIKAGASVQIIMSEAAKRFVTPLTFEALTRNVVLHEGSESWANNLNHIEITKDADLLLIAPATANTINKISKGIADNILLETVLACNKPIAIAPAANTNMLENHQTKNSLKMLAVSDFTIIESQSKLLACGDTGNGALAEVNEIFWECSKILLKDDFWTNRRVVVTGGGTREKIDDVRFVSNYSSGKMANSIATALFLKGADVCLITTANHNDLPKNIYTIDVESASEMLEYTIDSLRVAKKGMMSKPSINNPDSIALIQKEPYLFMVAAVADFTPAYPQVGKIKKSDIGESWDIKLKQNPDILTNIDKNGIKTIAFKAETDEKNGLKNAQNLLKDKNVNAVCYNHISKENNFGSDTNKITWIDGVEKIDFDKKDKLSLGLEILEMSKKLSK</sequence>
<dbReference type="EMBL" id="FAXN01000087">
    <property type="protein sequence ID" value="CUV66419.1"/>
    <property type="molecule type" value="Genomic_DNA"/>
</dbReference>
<dbReference type="EC" id="6.3.2.5" evidence="3"/>
<dbReference type="AlphaFoldDB" id="A0A0S4XQ57"/>
<feature type="binding site" evidence="3">
    <location>
        <position position="302"/>
    </location>
    <ligand>
        <name>CTP</name>
        <dbReference type="ChEBI" id="CHEBI:37563"/>
    </ligand>
</feature>
<dbReference type="GO" id="GO:0010181">
    <property type="term" value="F:FMN binding"/>
    <property type="evidence" value="ECO:0007669"/>
    <property type="project" value="UniProtKB-UniRule"/>
</dbReference>
<comment type="cofactor">
    <cofactor evidence="3">
        <name>Mg(2+)</name>
        <dbReference type="ChEBI" id="CHEBI:18420"/>
    </cofactor>
</comment>
<keyword evidence="1 3" id="KW-0210">Decarboxylase</keyword>
<keyword evidence="3" id="KW-0460">Magnesium</keyword>
<accession>A0A0S4XQ57</accession>
<feature type="domain" description="DNA/pantothenate metabolism flavoprotein C-terminal" evidence="6">
    <location>
        <begin position="290"/>
        <end position="415"/>
    </location>
</feature>
<evidence type="ECO:0000256" key="3">
    <source>
        <dbReference type="HAMAP-Rule" id="MF_02225"/>
    </source>
</evidence>
<comment type="similarity">
    <text evidence="3 4">In the N-terminal section; belongs to the HFCD (homo-oligomeric flavin containing Cys decarboxylase) superfamily.</text>
</comment>
<feature type="binding site" evidence="3">
    <location>
        <position position="312"/>
    </location>
    <ligand>
        <name>CTP</name>
        <dbReference type="ChEBI" id="CHEBI:37563"/>
    </ligand>
</feature>
<organism evidence="7">
    <name type="scientific">Sulfurovum sp. enrichment culture clone C5</name>
    <dbReference type="NCBI Taxonomy" id="497650"/>
    <lineage>
        <taxon>Bacteria</taxon>
        <taxon>Pseudomonadati</taxon>
        <taxon>Campylobacterota</taxon>
        <taxon>Epsilonproteobacteria</taxon>
        <taxon>Campylobacterales</taxon>
        <taxon>Sulfurovaceae</taxon>
        <taxon>Sulfurovum</taxon>
        <taxon>environmental samples</taxon>
    </lineage>
</organism>
<comment type="function">
    <text evidence="3">Catalyzes two sequential steps in the biosynthesis of coenzyme A. In the first step cysteine is conjugated to 4'-phosphopantothenate to form 4-phosphopantothenoylcysteine. In the second step the latter compound is decarboxylated to form 4'-phosphopantotheine.</text>
</comment>
<evidence type="ECO:0000259" key="5">
    <source>
        <dbReference type="Pfam" id="PF02441"/>
    </source>
</evidence>
<feature type="region of interest" description="Phosphopantothenoylcysteine decarboxylase" evidence="3">
    <location>
        <begin position="1"/>
        <end position="191"/>
    </location>
</feature>
<dbReference type="NCBIfam" id="TIGR00521">
    <property type="entry name" value="coaBC_dfp"/>
    <property type="match status" value="1"/>
</dbReference>
<evidence type="ECO:0000256" key="1">
    <source>
        <dbReference type="ARBA" id="ARBA00022793"/>
    </source>
</evidence>
<feature type="active site" description="Proton donor" evidence="3">
    <location>
        <position position="159"/>
    </location>
</feature>
<dbReference type="HAMAP" id="MF_02225">
    <property type="entry name" value="CoaBC"/>
    <property type="match status" value="1"/>
</dbReference>
<comment type="catalytic activity">
    <reaction evidence="3 4">
        <text>(R)-4'-phosphopantothenate + L-cysteine + CTP = N-[(R)-4-phosphopantothenoyl]-L-cysteine + CMP + diphosphate + H(+)</text>
        <dbReference type="Rhea" id="RHEA:19397"/>
        <dbReference type="ChEBI" id="CHEBI:10986"/>
        <dbReference type="ChEBI" id="CHEBI:15378"/>
        <dbReference type="ChEBI" id="CHEBI:33019"/>
        <dbReference type="ChEBI" id="CHEBI:35235"/>
        <dbReference type="ChEBI" id="CHEBI:37563"/>
        <dbReference type="ChEBI" id="CHEBI:59458"/>
        <dbReference type="ChEBI" id="CHEBI:60377"/>
        <dbReference type="EC" id="6.3.2.5"/>
    </reaction>
</comment>
<dbReference type="Pfam" id="PF04127">
    <property type="entry name" value="DFP"/>
    <property type="match status" value="2"/>
</dbReference>
<dbReference type="InterPro" id="IPR007085">
    <property type="entry name" value="DNA/pantothenate-metab_flavo_C"/>
</dbReference>
<dbReference type="InterPro" id="IPR036551">
    <property type="entry name" value="Flavin_trans-like"/>
</dbReference>
<dbReference type="InterPro" id="IPR003382">
    <property type="entry name" value="Flavoprotein"/>
</dbReference>
<dbReference type="GO" id="GO:0004632">
    <property type="term" value="F:phosphopantothenate--cysteine ligase activity"/>
    <property type="evidence" value="ECO:0007669"/>
    <property type="project" value="UniProtKB-UniRule"/>
</dbReference>